<feature type="region of interest" description="Disordered" evidence="1">
    <location>
        <begin position="27"/>
        <end position="67"/>
    </location>
</feature>
<name>A0AAN9IFS9_CROPI</name>
<feature type="region of interest" description="Disordered" evidence="1">
    <location>
        <begin position="153"/>
        <end position="189"/>
    </location>
</feature>
<evidence type="ECO:0000313" key="2">
    <source>
        <dbReference type="EMBL" id="KAK7275575.1"/>
    </source>
</evidence>
<feature type="compositionally biased region" description="Low complexity" evidence="1">
    <location>
        <begin position="171"/>
        <end position="182"/>
    </location>
</feature>
<dbReference type="PANTHER" id="PTHR34193:SF1">
    <property type="entry name" value="EXPRESSED PROTEIN"/>
    <property type="match status" value="1"/>
</dbReference>
<feature type="region of interest" description="Disordered" evidence="1">
    <location>
        <begin position="202"/>
        <end position="266"/>
    </location>
</feature>
<feature type="compositionally biased region" description="Basic residues" evidence="1">
    <location>
        <begin position="255"/>
        <end position="266"/>
    </location>
</feature>
<evidence type="ECO:0000313" key="3">
    <source>
        <dbReference type="Proteomes" id="UP001372338"/>
    </source>
</evidence>
<proteinExistence type="predicted"/>
<dbReference type="EMBL" id="JAYWIO010000003">
    <property type="protein sequence ID" value="KAK7275575.1"/>
    <property type="molecule type" value="Genomic_DNA"/>
</dbReference>
<evidence type="ECO:0000256" key="1">
    <source>
        <dbReference type="SAM" id="MobiDB-lite"/>
    </source>
</evidence>
<dbReference type="PANTHER" id="PTHR34193">
    <property type="entry name" value="OS11G0199801 PROTEIN"/>
    <property type="match status" value="1"/>
</dbReference>
<dbReference type="AlphaFoldDB" id="A0AAN9IFS9"/>
<comment type="caution">
    <text evidence="2">The sequence shown here is derived from an EMBL/GenBank/DDBJ whole genome shotgun (WGS) entry which is preliminary data.</text>
</comment>
<accession>A0AAN9IFS9</accession>
<dbReference type="Proteomes" id="UP001372338">
    <property type="component" value="Unassembled WGS sequence"/>
</dbReference>
<organism evidence="2 3">
    <name type="scientific">Crotalaria pallida</name>
    <name type="common">Smooth rattlebox</name>
    <name type="synonym">Crotalaria striata</name>
    <dbReference type="NCBI Taxonomy" id="3830"/>
    <lineage>
        <taxon>Eukaryota</taxon>
        <taxon>Viridiplantae</taxon>
        <taxon>Streptophyta</taxon>
        <taxon>Embryophyta</taxon>
        <taxon>Tracheophyta</taxon>
        <taxon>Spermatophyta</taxon>
        <taxon>Magnoliopsida</taxon>
        <taxon>eudicotyledons</taxon>
        <taxon>Gunneridae</taxon>
        <taxon>Pentapetalae</taxon>
        <taxon>rosids</taxon>
        <taxon>fabids</taxon>
        <taxon>Fabales</taxon>
        <taxon>Fabaceae</taxon>
        <taxon>Papilionoideae</taxon>
        <taxon>50 kb inversion clade</taxon>
        <taxon>genistoids sensu lato</taxon>
        <taxon>core genistoids</taxon>
        <taxon>Crotalarieae</taxon>
        <taxon>Crotalaria</taxon>
    </lineage>
</organism>
<protein>
    <submittedName>
        <fullName evidence="2">Uncharacterized protein</fullName>
    </submittedName>
</protein>
<gene>
    <name evidence="2" type="ORF">RIF29_16694</name>
</gene>
<keyword evidence="3" id="KW-1185">Reference proteome</keyword>
<reference evidence="2 3" key="1">
    <citation type="submission" date="2024-01" db="EMBL/GenBank/DDBJ databases">
        <title>The genomes of 5 underutilized Papilionoideae crops provide insights into root nodulation and disease resistanc.</title>
        <authorList>
            <person name="Yuan L."/>
        </authorList>
    </citation>
    <scope>NUCLEOTIDE SEQUENCE [LARGE SCALE GENOMIC DNA]</scope>
    <source>
        <strain evidence="2">ZHUSHIDOU_FW_LH</strain>
        <tissue evidence="2">Leaf</tissue>
    </source>
</reference>
<sequence>MFDLRRDQPTISFPLLDGMAHRTHHGYESKIEDEPGICSPPLWSRSPPRSPNQRRNYYRSLSPTSKTQAIERGQRELMEMVRNMPESNIELTLKDIVEKPKADDDVVVEDEKKLRNKNVHKSVSRKVEKKVSSGSNKFDVGGLYLKMVFPTSLGSKKNNKKKMKECSTNNSSSKVSPRPSVSADGSSTKGIIDKDWWKKSISSGSLRESDSGVSSINSGSMKSTGSSNSSSSSRSNNNNSRHEMSGGVSCWPFIRRPKIPSHKNKC</sequence>
<feature type="compositionally biased region" description="Low complexity" evidence="1">
    <location>
        <begin position="211"/>
        <end position="239"/>
    </location>
</feature>
<feature type="compositionally biased region" description="Low complexity" evidence="1">
    <location>
        <begin position="39"/>
        <end position="60"/>
    </location>
</feature>